<accession>A0A6G1S582</accession>
<dbReference type="InterPro" id="IPR007741">
    <property type="entry name" value="Ribosomal_mL43/mS25/NADH_DH"/>
</dbReference>
<gene>
    <name evidence="9" type="primary">mRpS25</name>
    <name evidence="9" type="ORF">g.14898</name>
</gene>
<evidence type="ECO:0000313" key="9">
    <source>
        <dbReference type="EMBL" id="MDE45666.1"/>
    </source>
</evidence>
<dbReference type="AlphaFoldDB" id="A0A6G1S582"/>
<evidence type="ECO:0000256" key="4">
    <source>
        <dbReference type="ARBA" id="ARBA00023128"/>
    </source>
</evidence>
<evidence type="ECO:0000256" key="1">
    <source>
        <dbReference type="ARBA" id="ARBA00004173"/>
    </source>
</evidence>
<dbReference type="GO" id="GO:0005840">
    <property type="term" value="C:ribosome"/>
    <property type="evidence" value="ECO:0007669"/>
    <property type="project" value="UniProtKB-KW"/>
</dbReference>
<dbReference type="PANTHER" id="PTHR13274:SF2">
    <property type="entry name" value="SMALL RIBOSOMAL SUBUNIT PROTEIN MS25"/>
    <property type="match status" value="1"/>
</dbReference>
<comment type="similarity">
    <text evidence="2">Belongs to the mitochondrion-specific ribosomal protein mS25 family.</text>
</comment>
<reference evidence="9" key="1">
    <citation type="submission" date="2018-10" db="EMBL/GenBank/DDBJ databases">
        <title>Transcriptome assembly of Aceria tosichella (Wheat curl mite) Type 2.</title>
        <authorList>
            <person name="Scully E.D."/>
            <person name="Geib S.M."/>
            <person name="Palmer N.A."/>
            <person name="Gupta A.K."/>
            <person name="Sarath G."/>
            <person name="Tatineni S."/>
        </authorList>
    </citation>
    <scope>NUCLEOTIDE SEQUENCE</scope>
    <source>
        <strain evidence="9">LincolnNE</strain>
    </source>
</reference>
<organism evidence="9">
    <name type="scientific">Aceria tosichella</name>
    <name type="common">wheat curl mite</name>
    <dbReference type="NCBI Taxonomy" id="561515"/>
    <lineage>
        <taxon>Eukaryota</taxon>
        <taxon>Metazoa</taxon>
        <taxon>Ecdysozoa</taxon>
        <taxon>Arthropoda</taxon>
        <taxon>Chelicerata</taxon>
        <taxon>Arachnida</taxon>
        <taxon>Acari</taxon>
        <taxon>Acariformes</taxon>
        <taxon>Trombidiformes</taxon>
        <taxon>Prostigmata</taxon>
        <taxon>Eupodina</taxon>
        <taxon>Eriophyoidea</taxon>
        <taxon>Eriophyidae</taxon>
        <taxon>Eriophyinae</taxon>
        <taxon>Aceriini</taxon>
        <taxon>Aceria</taxon>
    </lineage>
</organism>
<dbReference type="GO" id="GO:0005739">
    <property type="term" value="C:mitochondrion"/>
    <property type="evidence" value="ECO:0007669"/>
    <property type="project" value="UniProtKB-SubCell"/>
</dbReference>
<proteinExistence type="inferred from homology"/>
<evidence type="ECO:0000256" key="7">
    <source>
        <dbReference type="ARBA" id="ARBA00035369"/>
    </source>
</evidence>
<dbReference type="PANTHER" id="PTHR13274">
    <property type="entry name" value="MITOCHONDRIAL RIBOSOMAL PROTEIN S25"/>
    <property type="match status" value="1"/>
</dbReference>
<dbReference type="GO" id="GO:0003735">
    <property type="term" value="F:structural constituent of ribosome"/>
    <property type="evidence" value="ECO:0007669"/>
    <property type="project" value="InterPro"/>
</dbReference>
<evidence type="ECO:0000256" key="6">
    <source>
        <dbReference type="ARBA" id="ARBA00035139"/>
    </source>
</evidence>
<evidence type="ECO:0000256" key="3">
    <source>
        <dbReference type="ARBA" id="ARBA00022980"/>
    </source>
</evidence>
<keyword evidence="3 9" id="KW-0689">Ribosomal protein</keyword>
<dbReference type="InterPro" id="IPR036249">
    <property type="entry name" value="Thioredoxin-like_sf"/>
</dbReference>
<comment type="subcellular location">
    <subcellularLocation>
        <location evidence="1">Mitochondrion</location>
    </subcellularLocation>
</comment>
<evidence type="ECO:0000256" key="2">
    <source>
        <dbReference type="ARBA" id="ARBA00008046"/>
    </source>
</evidence>
<dbReference type="SUPFAM" id="SSF52833">
    <property type="entry name" value="Thioredoxin-like"/>
    <property type="match status" value="1"/>
</dbReference>
<feature type="domain" description="Ribosomal protein/NADH dehydrogenase" evidence="8">
    <location>
        <begin position="47"/>
        <end position="120"/>
    </location>
</feature>
<keyword evidence="5" id="KW-0687">Ribonucleoprotein</keyword>
<sequence length="183" mass="21459">MFMWGPAPIRRTIDYLKAGRFIVKDNIQVMEVHYSLHGKRYQTREERNADIFHGLRTFYFWEMPRIQYKNPKLQIVRILDKMPSPFIRFWSDDGKDIIIDCFNQDHRAILERVIRTAGKSEKRLKVEESLVQESVSQDNPALFGHGRERFCACEVPGQHPCPGVIRNPRFDQLEVDIGGGKLV</sequence>
<name>A0A6G1S582_9ACAR</name>
<evidence type="ECO:0000259" key="8">
    <source>
        <dbReference type="SMART" id="SM00916"/>
    </source>
</evidence>
<dbReference type="InterPro" id="IPR040049">
    <property type="entry name" value="Ribosomal_mS25/mL61"/>
</dbReference>
<evidence type="ECO:0000256" key="5">
    <source>
        <dbReference type="ARBA" id="ARBA00023274"/>
    </source>
</evidence>
<protein>
    <recommendedName>
        <fullName evidence="6">Small ribosomal subunit protein mS25</fullName>
    </recommendedName>
    <alternativeName>
        <fullName evidence="7">28S ribosomal protein S25, mitochondrial</fullName>
    </alternativeName>
</protein>
<dbReference type="SMART" id="SM00916">
    <property type="entry name" value="L51_S25_CI-B8"/>
    <property type="match status" value="1"/>
</dbReference>
<dbReference type="EMBL" id="GGYP01000895">
    <property type="protein sequence ID" value="MDE45666.1"/>
    <property type="molecule type" value="Transcribed_RNA"/>
</dbReference>
<dbReference type="GO" id="GO:1990904">
    <property type="term" value="C:ribonucleoprotein complex"/>
    <property type="evidence" value="ECO:0007669"/>
    <property type="project" value="UniProtKB-KW"/>
</dbReference>
<keyword evidence="4" id="KW-0496">Mitochondrion</keyword>